<reference evidence="5 6" key="1">
    <citation type="submission" date="2009-11" db="EMBL/GenBank/DDBJ databases">
        <title>Annotation of Allomyces macrogynus ATCC 38327.</title>
        <authorList>
            <consortium name="The Broad Institute Genome Sequencing Platform"/>
            <person name="Russ C."/>
            <person name="Cuomo C."/>
            <person name="Burger G."/>
            <person name="Gray M.W."/>
            <person name="Holland P.W.H."/>
            <person name="King N."/>
            <person name="Lang F.B.F."/>
            <person name="Roger A.J."/>
            <person name="Ruiz-Trillo I."/>
            <person name="Young S.K."/>
            <person name="Zeng Q."/>
            <person name="Gargeya S."/>
            <person name="Fitzgerald M."/>
            <person name="Haas B."/>
            <person name="Abouelleil A."/>
            <person name="Alvarado L."/>
            <person name="Arachchi H.M."/>
            <person name="Berlin A."/>
            <person name="Chapman S.B."/>
            <person name="Gearin G."/>
            <person name="Goldberg J."/>
            <person name="Griggs A."/>
            <person name="Gujja S."/>
            <person name="Hansen M."/>
            <person name="Heiman D."/>
            <person name="Howarth C."/>
            <person name="Larimer J."/>
            <person name="Lui A."/>
            <person name="MacDonald P.J.P."/>
            <person name="McCowen C."/>
            <person name="Montmayeur A."/>
            <person name="Murphy C."/>
            <person name="Neiman D."/>
            <person name="Pearson M."/>
            <person name="Priest M."/>
            <person name="Roberts A."/>
            <person name="Saif S."/>
            <person name="Shea T."/>
            <person name="Sisk P."/>
            <person name="Stolte C."/>
            <person name="Sykes S."/>
            <person name="Wortman J."/>
            <person name="Nusbaum C."/>
            <person name="Birren B."/>
        </authorList>
    </citation>
    <scope>NUCLEOTIDE SEQUENCE [LARGE SCALE GENOMIC DNA]</scope>
    <source>
        <strain evidence="5 6">ATCC 38327</strain>
    </source>
</reference>
<dbReference type="eggNOG" id="KOG3746">
    <property type="taxonomic scope" value="Eukaryota"/>
</dbReference>
<dbReference type="GO" id="GO:0016684">
    <property type="term" value="F:oxidoreductase activity, acting on peroxide as acceptor"/>
    <property type="evidence" value="ECO:0007669"/>
    <property type="project" value="TreeGrafter"/>
</dbReference>
<dbReference type="PANTHER" id="PTHR12474:SF0">
    <property type="entry name" value="SESTRIN HOMOLOG"/>
    <property type="match status" value="1"/>
</dbReference>
<evidence type="ECO:0000256" key="1">
    <source>
        <dbReference type="ARBA" id="ARBA00004496"/>
    </source>
</evidence>
<dbReference type="GO" id="GO:1990253">
    <property type="term" value="P:cellular response to leucine starvation"/>
    <property type="evidence" value="ECO:0007669"/>
    <property type="project" value="TreeGrafter"/>
</dbReference>
<evidence type="ECO:0008006" key="7">
    <source>
        <dbReference type="Google" id="ProtNLM"/>
    </source>
</evidence>
<dbReference type="SUPFAM" id="SSF69118">
    <property type="entry name" value="AhpD-like"/>
    <property type="match status" value="1"/>
</dbReference>
<feature type="compositionally biased region" description="Acidic residues" evidence="4">
    <location>
        <begin position="636"/>
        <end position="653"/>
    </location>
</feature>
<reference evidence="6" key="2">
    <citation type="submission" date="2009-11" db="EMBL/GenBank/DDBJ databases">
        <title>The Genome Sequence of Allomyces macrogynus strain ATCC 38327.</title>
        <authorList>
            <consortium name="The Broad Institute Genome Sequencing Platform"/>
            <person name="Russ C."/>
            <person name="Cuomo C."/>
            <person name="Shea T."/>
            <person name="Young S.K."/>
            <person name="Zeng Q."/>
            <person name="Koehrsen M."/>
            <person name="Haas B."/>
            <person name="Borodovsky M."/>
            <person name="Guigo R."/>
            <person name="Alvarado L."/>
            <person name="Berlin A."/>
            <person name="Borenstein D."/>
            <person name="Chen Z."/>
            <person name="Engels R."/>
            <person name="Freedman E."/>
            <person name="Gellesch M."/>
            <person name="Goldberg J."/>
            <person name="Griggs A."/>
            <person name="Gujja S."/>
            <person name="Heiman D."/>
            <person name="Hepburn T."/>
            <person name="Howarth C."/>
            <person name="Jen D."/>
            <person name="Larson L."/>
            <person name="Lewis B."/>
            <person name="Mehta T."/>
            <person name="Park D."/>
            <person name="Pearson M."/>
            <person name="Roberts A."/>
            <person name="Saif S."/>
            <person name="Shenoy N."/>
            <person name="Sisk P."/>
            <person name="Stolte C."/>
            <person name="Sykes S."/>
            <person name="Walk T."/>
            <person name="White J."/>
            <person name="Yandava C."/>
            <person name="Burger G."/>
            <person name="Gray M.W."/>
            <person name="Holland P.W.H."/>
            <person name="King N."/>
            <person name="Lang F.B.F."/>
            <person name="Roger A.J."/>
            <person name="Ruiz-Trillo I."/>
            <person name="Lander E."/>
            <person name="Nusbaum C."/>
        </authorList>
    </citation>
    <scope>NUCLEOTIDE SEQUENCE [LARGE SCALE GENOMIC DNA]</scope>
    <source>
        <strain evidence="6">ATCC 38327</strain>
    </source>
</reference>
<name>A0A0L0S685_ALLM3</name>
<dbReference type="InterPro" id="IPR029032">
    <property type="entry name" value="AhpD-like"/>
</dbReference>
<dbReference type="PANTHER" id="PTHR12474">
    <property type="entry name" value="P53 REGULATED PA26 NUCLEAR PROTEIN SESTRIN"/>
    <property type="match status" value="1"/>
</dbReference>
<evidence type="ECO:0000313" key="6">
    <source>
        <dbReference type="Proteomes" id="UP000054350"/>
    </source>
</evidence>
<evidence type="ECO:0000313" key="5">
    <source>
        <dbReference type="EMBL" id="KNE57921.1"/>
    </source>
</evidence>
<evidence type="ECO:0000256" key="3">
    <source>
        <dbReference type="ARBA" id="ARBA00022490"/>
    </source>
</evidence>
<dbReference type="GO" id="GO:1901031">
    <property type="term" value="P:regulation of response to reactive oxygen species"/>
    <property type="evidence" value="ECO:0007669"/>
    <property type="project" value="InterPro"/>
</dbReference>
<dbReference type="Proteomes" id="UP000054350">
    <property type="component" value="Unassembled WGS sequence"/>
</dbReference>
<dbReference type="GO" id="GO:0070728">
    <property type="term" value="F:L-leucine binding"/>
    <property type="evidence" value="ECO:0007669"/>
    <property type="project" value="TreeGrafter"/>
</dbReference>
<dbReference type="GO" id="GO:1904262">
    <property type="term" value="P:negative regulation of TORC1 signaling"/>
    <property type="evidence" value="ECO:0007669"/>
    <property type="project" value="TreeGrafter"/>
</dbReference>
<keyword evidence="6" id="KW-1185">Reference proteome</keyword>
<protein>
    <recommendedName>
        <fullName evidence="7">Sestrin</fullName>
    </recommendedName>
</protein>
<dbReference type="VEuPathDB" id="FungiDB:AMAG_04761"/>
<dbReference type="GO" id="GO:0005737">
    <property type="term" value="C:cytoplasm"/>
    <property type="evidence" value="ECO:0007669"/>
    <property type="project" value="UniProtKB-SubCell"/>
</dbReference>
<comment type="similarity">
    <text evidence="2">Belongs to the sestrin family.</text>
</comment>
<proteinExistence type="inferred from homology"/>
<gene>
    <name evidence="5" type="ORF">AMAG_04761</name>
</gene>
<sequence length="776" mass="84198">MTFPDGTAPAPFVAADVAVPPLAVRAKYLTSNLCRMVHLVDYPARTTRHHALIKIAQCVHSMAAALYGNGDAAFDEIPGSWLGQADNASPVLAHAIRLGNDHSPTLARARLAVPAPSPNDNDADDVPEARMMLHQHMLTLVRLAATSPHADVRARLRAILRGLRAMRVPVPQPVHPSPSYFLLPTELVPLPAPRRTAGGETDSDDESAWAGDRPPRIPGYGTARDVRVAFKEATAPAAHGSTMATRLTHLDRVLAYFPKYLVAFRRAYRRLLFDMSGPLPRAWRLYLALMAAAQFRSVPVAGLLRIEYLQAGGDPAWLANPTAVPRKLAAFASANALLAHQPWQVTHEHIATLVDPMHATGDGWTLAELVHASAIVAMVHGMAAAAFAMGLVPEWDAFGGAVVVPDDGLSPSPTPSSLSRSDSAILNADAAAVPADAVFDIPTFKFVFPREAQLTDVLISRLRESGCDEEYQGESGMEDAGDADDADRLQAFAQVDLFTSLDDDDTEPPVPNPYSGRTFLVTLPPPVPPSAEALFEATADEDVTLPYHVPGVIPALAAPDLARMAVNYTGASSDSVTHHVAFDVRKGDAVFRLADWSWEEHGVDMVAKYLGSDESDLLEDVFREARDMTDGSLFAAEEDDEEEEDEEDEDDEGTVPSGDDTASVAPSVAGSSVRGATDIDTFPLRQAVWNFVLRLFGQLHDDYDYSQINHFVNRRVKAFIKKVACTPHLLTYQDWTRMGVLLRPEEKAHLVVLVCEARRQAELVAALSAIDKYLES</sequence>
<dbReference type="InterPro" id="IPR006730">
    <property type="entry name" value="Sestrin"/>
</dbReference>
<keyword evidence="3" id="KW-0963">Cytoplasm</keyword>
<dbReference type="GO" id="GO:0016239">
    <property type="term" value="P:positive regulation of macroautophagy"/>
    <property type="evidence" value="ECO:0007669"/>
    <property type="project" value="TreeGrafter"/>
</dbReference>
<evidence type="ECO:0000256" key="2">
    <source>
        <dbReference type="ARBA" id="ARBA00008350"/>
    </source>
</evidence>
<dbReference type="AlphaFoldDB" id="A0A0L0S685"/>
<dbReference type="OrthoDB" id="337464at2759"/>
<comment type="subcellular location">
    <subcellularLocation>
        <location evidence="1">Cytoplasm</location>
    </subcellularLocation>
</comment>
<feature type="region of interest" description="Disordered" evidence="4">
    <location>
        <begin position="192"/>
        <end position="216"/>
    </location>
</feature>
<dbReference type="STRING" id="578462.A0A0L0S685"/>
<dbReference type="Pfam" id="PF04636">
    <property type="entry name" value="PA26"/>
    <property type="match status" value="2"/>
</dbReference>
<dbReference type="GO" id="GO:0071233">
    <property type="term" value="P:cellular response to L-leucine"/>
    <property type="evidence" value="ECO:0007669"/>
    <property type="project" value="TreeGrafter"/>
</dbReference>
<feature type="region of interest" description="Disordered" evidence="4">
    <location>
        <begin position="632"/>
        <end position="670"/>
    </location>
</feature>
<organism evidence="5 6">
    <name type="scientific">Allomyces macrogynus (strain ATCC 38327)</name>
    <name type="common">Allomyces javanicus var. macrogynus</name>
    <dbReference type="NCBI Taxonomy" id="578462"/>
    <lineage>
        <taxon>Eukaryota</taxon>
        <taxon>Fungi</taxon>
        <taxon>Fungi incertae sedis</taxon>
        <taxon>Blastocladiomycota</taxon>
        <taxon>Blastocladiomycetes</taxon>
        <taxon>Blastocladiales</taxon>
        <taxon>Blastocladiaceae</taxon>
        <taxon>Allomyces</taxon>
    </lineage>
</organism>
<dbReference type="GO" id="GO:0005634">
    <property type="term" value="C:nucleus"/>
    <property type="evidence" value="ECO:0007669"/>
    <property type="project" value="InterPro"/>
</dbReference>
<dbReference type="EMBL" id="GG745332">
    <property type="protein sequence ID" value="KNE57921.1"/>
    <property type="molecule type" value="Genomic_DNA"/>
</dbReference>
<accession>A0A0L0S685</accession>
<evidence type="ECO:0000256" key="4">
    <source>
        <dbReference type="SAM" id="MobiDB-lite"/>
    </source>
</evidence>